<feature type="region of interest" description="Disordered" evidence="1">
    <location>
        <begin position="25"/>
        <end position="53"/>
    </location>
</feature>
<dbReference type="Proteomes" id="UP001138997">
    <property type="component" value="Unassembled WGS sequence"/>
</dbReference>
<keyword evidence="4" id="KW-1185">Reference proteome</keyword>
<proteinExistence type="predicted"/>
<dbReference type="RefSeq" id="WP_231440544.1">
    <property type="nucleotide sequence ID" value="NZ_JAJOMB010000004.1"/>
</dbReference>
<evidence type="ECO:0000313" key="3">
    <source>
        <dbReference type="EMBL" id="MCD5311371.1"/>
    </source>
</evidence>
<organism evidence="3 4">
    <name type="scientific">Kineosporia babensis</name>
    <dbReference type="NCBI Taxonomy" id="499548"/>
    <lineage>
        <taxon>Bacteria</taxon>
        <taxon>Bacillati</taxon>
        <taxon>Actinomycetota</taxon>
        <taxon>Actinomycetes</taxon>
        <taxon>Kineosporiales</taxon>
        <taxon>Kineosporiaceae</taxon>
        <taxon>Kineosporia</taxon>
    </lineage>
</organism>
<comment type="caution">
    <text evidence="3">The sequence shown here is derived from an EMBL/GenBank/DDBJ whole genome shotgun (WGS) entry which is preliminary data.</text>
</comment>
<reference evidence="3" key="1">
    <citation type="submission" date="2021-11" db="EMBL/GenBank/DDBJ databases">
        <title>Streptomyces corallinus and Kineosporia corallina sp. nov., two new coral-derived marine actinobacteria.</title>
        <authorList>
            <person name="Buangrab K."/>
            <person name="Sutthacheep M."/>
            <person name="Yeemin T."/>
            <person name="Harunari E."/>
            <person name="Igarashi Y."/>
            <person name="Sripreechasak P."/>
            <person name="Kanchanasin P."/>
            <person name="Tanasupawat S."/>
            <person name="Phongsopitanun W."/>
        </authorList>
    </citation>
    <scope>NUCLEOTIDE SEQUENCE</scope>
    <source>
        <strain evidence="3">JCM 31032</strain>
    </source>
</reference>
<evidence type="ECO:0000256" key="1">
    <source>
        <dbReference type="SAM" id="MobiDB-lite"/>
    </source>
</evidence>
<gene>
    <name evidence="3" type="ORF">LR394_10705</name>
</gene>
<dbReference type="EMBL" id="JAJOMB010000004">
    <property type="protein sequence ID" value="MCD5311371.1"/>
    <property type="molecule type" value="Genomic_DNA"/>
</dbReference>
<keyword evidence="2" id="KW-0732">Signal</keyword>
<evidence type="ECO:0000256" key="2">
    <source>
        <dbReference type="SAM" id="SignalP"/>
    </source>
</evidence>
<accession>A0A9X1NCR2</accession>
<dbReference type="PROSITE" id="PS51257">
    <property type="entry name" value="PROKAR_LIPOPROTEIN"/>
    <property type="match status" value="1"/>
</dbReference>
<feature type="signal peptide" evidence="2">
    <location>
        <begin position="1"/>
        <end position="22"/>
    </location>
</feature>
<sequence length="187" mass="19925">MTRTVGAALLAALLVGGLVGCGGDTPTSDPIQGETAPDQRAPDEGSPTLSDTGFGELKLGMSLKQATALGLVKNPAAATESAPGCQLYEGEQGLDQLFFVDDQLLIIYPEPPVRLDTGIGVGDTYEQLQGAYGDRVQPSEGFARVYVTAPQAPFDTDYRIEIDSERAFRDSRIERIALEAKDHGCYE</sequence>
<evidence type="ECO:0000313" key="4">
    <source>
        <dbReference type="Proteomes" id="UP001138997"/>
    </source>
</evidence>
<name>A0A9X1NCR2_9ACTN</name>
<dbReference type="AlphaFoldDB" id="A0A9X1NCR2"/>
<feature type="chain" id="PRO_5040810324" evidence="2">
    <location>
        <begin position="23"/>
        <end position="187"/>
    </location>
</feature>
<protein>
    <submittedName>
        <fullName evidence="3">Uncharacterized protein</fullName>
    </submittedName>
</protein>